<keyword evidence="2" id="KW-0732">Signal</keyword>
<proteinExistence type="predicted"/>
<dbReference type="Proteomes" id="UP001549313">
    <property type="component" value="Unassembled WGS sequence"/>
</dbReference>
<keyword evidence="4" id="KW-1185">Reference proteome</keyword>
<dbReference type="RefSeq" id="WP_354088942.1">
    <property type="nucleotide sequence ID" value="NZ_JBEPTF010000002.1"/>
</dbReference>
<evidence type="ECO:0000256" key="2">
    <source>
        <dbReference type="SAM" id="SignalP"/>
    </source>
</evidence>
<feature type="region of interest" description="Disordered" evidence="1">
    <location>
        <begin position="24"/>
        <end position="48"/>
    </location>
</feature>
<comment type="caution">
    <text evidence="3">The sequence shown here is derived from an EMBL/GenBank/DDBJ whole genome shotgun (WGS) entry which is preliminary data.</text>
</comment>
<feature type="chain" id="PRO_5046475247" evidence="2">
    <location>
        <begin position="24"/>
        <end position="171"/>
    </location>
</feature>
<evidence type="ECO:0000313" key="3">
    <source>
        <dbReference type="EMBL" id="MET4683987.1"/>
    </source>
</evidence>
<feature type="signal peptide" evidence="2">
    <location>
        <begin position="1"/>
        <end position="23"/>
    </location>
</feature>
<name>A0ABV2RBS0_9CAUL</name>
<reference evidence="3 4" key="1">
    <citation type="submission" date="2024-06" db="EMBL/GenBank/DDBJ databases">
        <title>Sorghum-associated microbial communities from plants grown in Nebraska, USA.</title>
        <authorList>
            <person name="Schachtman D."/>
        </authorList>
    </citation>
    <scope>NUCLEOTIDE SEQUENCE [LARGE SCALE GENOMIC DNA]</scope>
    <source>
        <strain evidence="3 4">2814</strain>
    </source>
</reference>
<evidence type="ECO:0000313" key="4">
    <source>
        <dbReference type="Proteomes" id="UP001549313"/>
    </source>
</evidence>
<gene>
    <name evidence="3" type="ORF">ABIE19_001917</name>
</gene>
<feature type="compositionally biased region" description="Low complexity" evidence="1">
    <location>
        <begin position="37"/>
        <end position="48"/>
    </location>
</feature>
<organism evidence="3 4">
    <name type="scientific">Brevundimonas faecalis</name>
    <dbReference type="NCBI Taxonomy" id="947378"/>
    <lineage>
        <taxon>Bacteria</taxon>
        <taxon>Pseudomonadati</taxon>
        <taxon>Pseudomonadota</taxon>
        <taxon>Alphaproteobacteria</taxon>
        <taxon>Caulobacterales</taxon>
        <taxon>Caulobacteraceae</taxon>
        <taxon>Brevundimonas</taxon>
    </lineage>
</organism>
<dbReference type="EMBL" id="JBEPTF010000002">
    <property type="protein sequence ID" value="MET4683987.1"/>
    <property type="molecule type" value="Genomic_DNA"/>
</dbReference>
<evidence type="ECO:0000256" key="1">
    <source>
        <dbReference type="SAM" id="MobiDB-lite"/>
    </source>
</evidence>
<protein>
    <submittedName>
        <fullName evidence="3">Glucose/arabinose dehydrogenase</fullName>
    </submittedName>
</protein>
<sequence length="171" mass="17082">MNSLLIAAVAAALVSTSPTLTLAQNATPAPQAPPTTAPSTAPASIATIPPGPAATGIPVLPPATEVADCAQLLRSPAYCVTAPLGQVGALAEAYIEHLKSQNWLAADGDDNRVIFVRRREGGGCDGMQMIAFYDHSKPAEETAPGYLGFAVIPGDICAAAPAATPAPGGAA</sequence>
<accession>A0ABV2RBS0</accession>